<dbReference type="SUPFAM" id="SSF55008">
    <property type="entry name" value="HMA, heavy metal-associated domain"/>
    <property type="match status" value="1"/>
</dbReference>
<dbReference type="Proteomes" id="UP000586093">
    <property type="component" value="Unassembled WGS sequence"/>
</dbReference>
<dbReference type="AlphaFoldDB" id="A0A839HQ49"/>
<keyword evidence="1" id="KW-0479">Metal-binding</keyword>
<dbReference type="InterPro" id="IPR036163">
    <property type="entry name" value="HMA_dom_sf"/>
</dbReference>
<evidence type="ECO:0000313" key="4">
    <source>
        <dbReference type="Proteomes" id="UP000586093"/>
    </source>
</evidence>
<dbReference type="CDD" id="cd00371">
    <property type="entry name" value="HMA"/>
    <property type="match status" value="1"/>
</dbReference>
<reference evidence="3 4" key="1">
    <citation type="submission" date="2020-08" db="EMBL/GenBank/DDBJ databases">
        <title>Aquariorum lacteus gen. nov., sp. nov., a new member of the family Comamonadaceae, isolated from freshwater aquarium.</title>
        <authorList>
            <person name="Chun S.-J."/>
        </authorList>
    </citation>
    <scope>NUCLEOTIDE SEQUENCE [LARGE SCALE GENOMIC DNA]</scope>
    <source>
        <strain evidence="3 4">SJAQ100</strain>
    </source>
</reference>
<dbReference type="InterPro" id="IPR006121">
    <property type="entry name" value="HMA_dom"/>
</dbReference>
<evidence type="ECO:0000313" key="3">
    <source>
        <dbReference type="EMBL" id="MBB1161560.1"/>
    </source>
</evidence>
<organism evidence="3 4">
    <name type="scientific">Aquariibacter albus</name>
    <dbReference type="NCBI Taxonomy" id="2759899"/>
    <lineage>
        <taxon>Bacteria</taxon>
        <taxon>Pseudomonadati</taxon>
        <taxon>Pseudomonadota</taxon>
        <taxon>Betaproteobacteria</taxon>
        <taxon>Burkholderiales</taxon>
        <taxon>Sphaerotilaceae</taxon>
        <taxon>Aquariibacter</taxon>
    </lineage>
</organism>
<dbReference type="RefSeq" id="WP_182662434.1">
    <property type="nucleotide sequence ID" value="NZ_JACIVI010000001.1"/>
</dbReference>
<dbReference type="PROSITE" id="PS01047">
    <property type="entry name" value="HMA_1"/>
    <property type="match status" value="1"/>
</dbReference>
<feature type="domain" description="HMA" evidence="2">
    <location>
        <begin position="3"/>
        <end position="67"/>
    </location>
</feature>
<dbReference type="InterPro" id="IPR017969">
    <property type="entry name" value="Heavy-metal-associated_CS"/>
</dbReference>
<dbReference type="Pfam" id="PF00403">
    <property type="entry name" value="HMA"/>
    <property type="match status" value="1"/>
</dbReference>
<protein>
    <submittedName>
        <fullName evidence="3">Heavy-metal-associated domain-containing protein</fullName>
    </submittedName>
</protein>
<dbReference type="PROSITE" id="PS50846">
    <property type="entry name" value="HMA_2"/>
    <property type="match status" value="1"/>
</dbReference>
<gene>
    <name evidence="3" type="ORF">H4F90_06150</name>
</gene>
<keyword evidence="4" id="KW-1185">Reference proteome</keyword>
<evidence type="ECO:0000259" key="2">
    <source>
        <dbReference type="PROSITE" id="PS50846"/>
    </source>
</evidence>
<accession>A0A839HQ49</accession>
<comment type="caution">
    <text evidence="3">The sequence shown here is derived from an EMBL/GenBank/DDBJ whole genome shotgun (WGS) entry which is preliminary data.</text>
</comment>
<dbReference type="EMBL" id="JACIVI010000001">
    <property type="protein sequence ID" value="MBB1161560.1"/>
    <property type="molecule type" value="Genomic_DNA"/>
</dbReference>
<dbReference type="Gene3D" id="3.30.70.100">
    <property type="match status" value="1"/>
</dbReference>
<sequence>MSNTIRFRVDDMTCGHCVRTITAAIRATDPRAEVEIDLATRLVQVDSATVDASQLRRSIASAGYTPVAVSDAPTPQAPDLKAARRGACGCC</sequence>
<evidence type="ECO:0000256" key="1">
    <source>
        <dbReference type="ARBA" id="ARBA00022723"/>
    </source>
</evidence>
<name>A0A839HQ49_9BURK</name>
<proteinExistence type="predicted"/>
<dbReference type="GO" id="GO:0046872">
    <property type="term" value="F:metal ion binding"/>
    <property type="evidence" value="ECO:0007669"/>
    <property type="project" value="UniProtKB-KW"/>
</dbReference>